<gene>
    <name evidence="2" type="ORF">HMI01_26580</name>
    <name evidence="3" type="ORF">SAMN05421668_12434</name>
</gene>
<dbReference type="InterPro" id="IPR024047">
    <property type="entry name" value="MM3350-like_sf"/>
</dbReference>
<accession>A0A1I6UCA4</accession>
<evidence type="ECO:0000313" key="5">
    <source>
        <dbReference type="Proteomes" id="UP000321773"/>
    </source>
</evidence>
<dbReference type="Proteomes" id="UP000321773">
    <property type="component" value="Unassembled WGS sequence"/>
</dbReference>
<evidence type="ECO:0000313" key="4">
    <source>
        <dbReference type="Proteomes" id="UP000199139"/>
    </source>
</evidence>
<organism evidence="3 4">
    <name type="scientific">Halolactibacillus miurensis</name>
    <dbReference type="NCBI Taxonomy" id="306541"/>
    <lineage>
        <taxon>Bacteria</taxon>
        <taxon>Bacillati</taxon>
        <taxon>Bacillota</taxon>
        <taxon>Bacilli</taxon>
        <taxon>Bacillales</taxon>
        <taxon>Bacillaceae</taxon>
        <taxon>Halolactibacillus</taxon>
    </lineage>
</organism>
<dbReference type="PANTHER" id="PTHR41878:SF1">
    <property type="entry name" value="TNPR PROTEIN"/>
    <property type="match status" value="1"/>
</dbReference>
<dbReference type="EMBL" id="BJWJ01000044">
    <property type="protein sequence ID" value="GEM05670.1"/>
    <property type="molecule type" value="Genomic_DNA"/>
</dbReference>
<evidence type="ECO:0000313" key="3">
    <source>
        <dbReference type="EMBL" id="SFS98937.1"/>
    </source>
</evidence>
<feature type="domain" description="Plasmid pRiA4b Orf3-like" evidence="1">
    <location>
        <begin position="46"/>
        <end position="91"/>
    </location>
</feature>
<reference evidence="3 4" key="1">
    <citation type="submission" date="2016-10" db="EMBL/GenBank/DDBJ databases">
        <authorList>
            <person name="de Groot N.N."/>
        </authorList>
    </citation>
    <scope>NUCLEOTIDE SEQUENCE [LARGE SCALE GENOMIC DNA]</scope>
    <source>
        <strain evidence="3 4">DSM 17074</strain>
    </source>
</reference>
<reference evidence="2 5" key="2">
    <citation type="submission" date="2019-07" db="EMBL/GenBank/DDBJ databases">
        <title>Whole genome shotgun sequence of Halolactibacillus miurensis NBRC 100873.</title>
        <authorList>
            <person name="Hosoyama A."/>
            <person name="Uohara A."/>
            <person name="Ohji S."/>
            <person name="Ichikawa N."/>
        </authorList>
    </citation>
    <scope>NUCLEOTIDE SEQUENCE [LARGE SCALE GENOMIC DNA]</scope>
    <source>
        <strain evidence="2 5">NBRC 100873</strain>
    </source>
</reference>
<dbReference type="Pfam" id="PF07929">
    <property type="entry name" value="PRiA4_ORF3"/>
    <property type="match status" value="2"/>
</dbReference>
<dbReference type="EMBL" id="FPAI01000024">
    <property type="protein sequence ID" value="SFS98937.1"/>
    <property type="molecule type" value="Genomic_DNA"/>
</dbReference>
<feature type="domain" description="Plasmid pRiA4b Orf3-like" evidence="1">
    <location>
        <begin position="227"/>
        <end position="324"/>
    </location>
</feature>
<dbReference type="PANTHER" id="PTHR41878">
    <property type="entry name" value="LEXA REPRESSOR-RELATED"/>
    <property type="match status" value="1"/>
</dbReference>
<dbReference type="STRING" id="306541.SAMN05421668_12434"/>
<keyword evidence="5" id="KW-1185">Reference proteome</keyword>
<evidence type="ECO:0000313" key="2">
    <source>
        <dbReference type="EMBL" id="GEM05670.1"/>
    </source>
</evidence>
<proteinExistence type="predicted"/>
<dbReference type="InterPro" id="IPR012912">
    <property type="entry name" value="Plasmid_pRiA4b_Orf3-like"/>
</dbReference>
<evidence type="ECO:0000259" key="1">
    <source>
        <dbReference type="Pfam" id="PF07929"/>
    </source>
</evidence>
<name>A0A1I6UCA4_9BACI</name>
<dbReference type="Proteomes" id="UP000199139">
    <property type="component" value="Unassembled WGS sequence"/>
</dbReference>
<dbReference type="SUPFAM" id="SSF159941">
    <property type="entry name" value="MM3350-like"/>
    <property type="match status" value="2"/>
</dbReference>
<dbReference type="AlphaFoldDB" id="A0A1I6UCA4"/>
<protein>
    <submittedName>
        <fullName evidence="3">PRiA4b ORF-3-like protein</fullName>
    </submittedName>
</protein>
<sequence length="338" mass="39195">MMNRFSRLEKQSENKPIRLHLALTDEALSNDQKVMMKRYGESLTGETITRDIVIPSDMPLHHLHYAIQKLFGFQNSHLRSFYLPEEVYSKLTNNTVKGWSELVGVLFQPPSEFERDLFWDDDYKRGSINTWLKKKYTGPYHYHGLLEIPEVAKRDVEALLERFKLLRVYESPEDCVGTLKPIIDLTLEEMADDLYIEAGTESLLERLEVRQVLAAQGEPLSDRNVFPVTHKLIYNYDFGDDWIVEITKVDGFDDLLSQHAISWFEIDQAKEIVIDQHRPVCLHKQGLSVLDNVGGLSGFANFLRTIYEGEDKEEVKMTRAWARSLGWSDKKIANNKIL</sequence>
<dbReference type="Gene3D" id="3.10.290.30">
    <property type="entry name" value="MM3350-like"/>
    <property type="match status" value="1"/>
</dbReference>